<accession>A0ABC8V8F7</accession>
<keyword evidence="3" id="KW-1185">Reference proteome</keyword>
<dbReference type="PANTHER" id="PTHR32278:SF137">
    <property type="entry name" value="F-BOX DOMAIN-CONTAINING PROTEIN"/>
    <property type="match status" value="1"/>
</dbReference>
<name>A0ABC8V8F7_9POAL</name>
<reference evidence="2 3" key="2">
    <citation type="submission" date="2024-10" db="EMBL/GenBank/DDBJ databases">
        <authorList>
            <person name="Ryan C."/>
        </authorList>
    </citation>
    <scope>NUCLEOTIDE SEQUENCE [LARGE SCALE GENOMIC DNA]</scope>
</reference>
<proteinExistence type="predicted"/>
<dbReference type="Proteomes" id="UP001497457">
    <property type="component" value="Chromosome 1b"/>
</dbReference>
<dbReference type="CDD" id="cd22162">
    <property type="entry name" value="F-box_AtSKIP3-like"/>
    <property type="match status" value="1"/>
</dbReference>
<dbReference type="SUPFAM" id="SSF81383">
    <property type="entry name" value="F-box domain"/>
    <property type="match status" value="1"/>
</dbReference>
<gene>
    <name evidence="2" type="ORF">URODEC1_LOCUS830</name>
</gene>
<dbReference type="InterPro" id="IPR001810">
    <property type="entry name" value="F-box_dom"/>
</dbReference>
<dbReference type="EMBL" id="OZ075111">
    <property type="protein sequence ID" value="CAL4885935.1"/>
    <property type="molecule type" value="Genomic_DNA"/>
</dbReference>
<dbReference type="Pfam" id="PF14299">
    <property type="entry name" value="PP2"/>
    <property type="match status" value="1"/>
</dbReference>
<protein>
    <recommendedName>
        <fullName evidence="1">F-box domain-containing protein</fullName>
    </recommendedName>
</protein>
<organism evidence="2 3">
    <name type="scientific">Urochloa decumbens</name>
    <dbReference type="NCBI Taxonomy" id="240449"/>
    <lineage>
        <taxon>Eukaryota</taxon>
        <taxon>Viridiplantae</taxon>
        <taxon>Streptophyta</taxon>
        <taxon>Embryophyta</taxon>
        <taxon>Tracheophyta</taxon>
        <taxon>Spermatophyta</taxon>
        <taxon>Magnoliopsida</taxon>
        <taxon>Liliopsida</taxon>
        <taxon>Poales</taxon>
        <taxon>Poaceae</taxon>
        <taxon>PACMAD clade</taxon>
        <taxon>Panicoideae</taxon>
        <taxon>Panicodae</taxon>
        <taxon>Paniceae</taxon>
        <taxon>Melinidinae</taxon>
        <taxon>Urochloa</taxon>
    </lineage>
</organism>
<dbReference type="PANTHER" id="PTHR32278">
    <property type="entry name" value="F-BOX DOMAIN-CONTAINING PROTEIN"/>
    <property type="match status" value="1"/>
</dbReference>
<evidence type="ECO:0000313" key="2">
    <source>
        <dbReference type="EMBL" id="CAL4885935.1"/>
    </source>
</evidence>
<evidence type="ECO:0000259" key="1">
    <source>
        <dbReference type="Pfam" id="PF00646"/>
    </source>
</evidence>
<dbReference type="InterPro" id="IPR036047">
    <property type="entry name" value="F-box-like_dom_sf"/>
</dbReference>
<evidence type="ECO:0000313" key="3">
    <source>
        <dbReference type="Proteomes" id="UP001497457"/>
    </source>
</evidence>
<reference evidence="3" key="1">
    <citation type="submission" date="2024-06" db="EMBL/GenBank/DDBJ databases">
        <authorList>
            <person name="Ryan C."/>
        </authorList>
    </citation>
    <scope>NUCLEOTIDE SEQUENCE [LARGE SCALE GENOMIC DNA]</scope>
</reference>
<dbReference type="AlphaFoldDB" id="A0ABC8V8F7"/>
<dbReference type="Pfam" id="PF00646">
    <property type="entry name" value="F-box"/>
    <property type="match status" value="1"/>
</dbReference>
<sequence length="288" mass="31666">METTATESGPACEIARLPEDLLSESIARTAPRDACRAAAVSPAFRAAADSDAVWACFVPRDLPPLADGQLSPAPPSKKALFMRLSDSPVLLAAGLTSMWLDRETGAKCYMLSARALCVIWGDTPQYWRWIPLTDSSFSEAAELLHVWWLEIRGNIDSKMLSQNSAYAAYIVFKVARGAYGLDSRFAETSVSLGGSESTRQVCLDDLNRGYDESRRGPRPIGRGRIEIPPNVLVPRERADSWLELEMGEFQNAEGEDGEVSIRLMQTSSTVKSGLIVQGIEIRPKKQDR</sequence>
<dbReference type="InterPro" id="IPR025886">
    <property type="entry name" value="PP2-like"/>
</dbReference>
<feature type="domain" description="F-box" evidence="1">
    <location>
        <begin position="15"/>
        <end position="54"/>
    </location>
</feature>